<dbReference type="RefSeq" id="WP_015051623.1">
    <property type="nucleotide sequence ID" value="NC_018870.1"/>
</dbReference>
<dbReference type="KEGG" id="tpz:Tph_c25880"/>
<comment type="similarity">
    <text evidence="1 7">Belongs to the TRAFAC class translation factor GTPase superfamily. Classic translation factor GTPase family. EF-G/EF-2 subfamily.</text>
</comment>
<dbReference type="GO" id="GO:0005525">
    <property type="term" value="F:GTP binding"/>
    <property type="evidence" value="ECO:0007669"/>
    <property type="project" value="UniProtKB-UniRule"/>
</dbReference>
<dbReference type="eggNOG" id="COG0480">
    <property type="taxonomic scope" value="Bacteria"/>
</dbReference>
<dbReference type="InterPro" id="IPR000640">
    <property type="entry name" value="EFG_V-like"/>
</dbReference>
<dbReference type="InterPro" id="IPR005517">
    <property type="entry name" value="Transl_elong_EFG/EF2_IV"/>
</dbReference>
<dbReference type="GO" id="GO:0005737">
    <property type="term" value="C:cytoplasm"/>
    <property type="evidence" value="ECO:0007669"/>
    <property type="project" value="UniProtKB-SubCell"/>
</dbReference>
<gene>
    <name evidence="9" type="primary">fusA2</name>
    <name evidence="7" type="synonym">fusA</name>
    <name evidence="9" type="ordered locus">Tph_c25880</name>
</gene>
<dbReference type="Gene3D" id="3.30.70.870">
    <property type="entry name" value="Elongation Factor G (Translational Gtpase), domain 3"/>
    <property type="match status" value="1"/>
</dbReference>
<evidence type="ECO:0000313" key="9">
    <source>
        <dbReference type="EMBL" id="AFV12762.1"/>
    </source>
</evidence>
<dbReference type="Pfam" id="PF03764">
    <property type="entry name" value="EFG_IV"/>
    <property type="match status" value="1"/>
</dbReference>
<dbReference type="CDD" id="cd03713">
    <property type="entry name" value="EFG_mtEFG_C"/>
    <property type="match status" value="1"/>
</dbReference>
<evidence type="ECO:0000256" key="4">
    <source>
        <dbReference type="ARBA" id="ARBA00022768"/>
    </source>
</evidence>
<evidence type="ECO:0000313" key="10">
    <source>
        <dbReference type="Proteomes" id="UP000000467"/>
    </source>
</evidence>
<keyword evidence="10" id="KW-1185">Reference proteome</keyword>
<dbReference type="FunFam" id="3.30.230.10:FF:000003">
    <property type="entry name" value="Elongation factor G"/>
    <property type="match status" value="1"/>
</dbReference>
<dbReference type="Pfam" id="PF14492">
    <property type="entry name" value="EFG_III"/>
    <property type="match status" value="1"/>
</dbReference>
<feature type="domain" description="Tr-type G" evidence="8">
    <location>
        <begin position="8"/>
        <end position="282"/>
    </location>
</feature>
<evidence type="ECO:0000259" key="8">
    <source>
        <dbReference type="PROSITE" id="PS51722"/>
    </source>
</evidence>
<dbReference type="InterPro" id="IPR031157">
    <property type="entry name" value="G_TR_CS"/>
</dbReference>
<keyword evidence="4 7" id="KW-0251">Elongation factor</keyword>
<dbReference type="InterPro" id="IPR005225">
    <property type="entry name" value="Small_GTP-bd"/>
</dbReference>
<evidence type="ECO:0000256" key="3">
    <source>
        <dbReference type="ARBA" id="ARBA00022741"/>
    </source>
</evidence>
<dbReference type="Gene3D" id="3.30.70.240">
    <property type="match status" value="1"/>
</dbReference>
<dbReference type="Pfam" id="PF03144">
    <property type="entry name" value="GTP_EFTU_D2"/>
    <property type="match status" value="1"/>
</dbReference>
<dbReference type="InterPro" id="IPR014721">
    <property type="entry name" value="Ribsml_uS5_D2-typ_fold_subgr"/>
</dbReference>
<dbReference type="FunFam" id="3.30.70.870:FF:000001">
    <property type="entry name" value="Elongation factor G"/>
    <property type="match status" value="1"/>
</dbReference>
<dbReference type="CDD" id="cd04088">
    <property type="entry name" value="EFG_mtEFG_II"/>
    <property type="match status" value="1"/>
</dbReference>
<evidence type="ECO:0000256" key="5">
    <source>
        <dbReference type="ARBA" id="ARBA00022917"/>
    </source>
</evidence>
<dbReference type="PROSITE" id="PS51722">
    <property type="entry name" value="G_TR_2"/>
    <property type="match status" value="1"/>
</dbReference>
<dbReference type="InterPro" id="IPR035647">
    <property type="entry name" value="EFG_III/V"/>
</dbReference>
<sequence length="695" mass="77124">MGREVPLEKIRNIGIMAHIDAGKTTTTERILFYTGRVYRIGEVDDGSATMDWMVQEQERGITIMSAATTCSWRDFIINIIDTPGHVDFTAEVERSLRVLDGAVAIFDAVAGVEPQSETVWRQADRYGIPRVAYLNKMDRIGADFFRSVKMIRERLRANAVPIQLPLGCESSFKGVIDLVRDRAIIYQDELGTNYVETSVPEELLAEKRFYREHLLEALAEFDDQLMVNYLEGNEITEDQIKAAIRKGTLSCKLVPVLCGSSFHNKGVQPLIDAIVDYLPSPLDVPPVRGIDPETGESIERKVGDGEPLTALAFKVQTDSYVGKLVFLRIYSGSLKSGDVVFNATKKKKERIGRLLKMHANHRQDVESAHTGEIIAAVGLKETVTGDTLCREDEPIILEAMSFPDPVISVAIEPKTKADQERIGTALHRLAEEDPTFRIHTDHETGQTLISGMGELHLEIIVDRLLREFHVEANVGKPQVAYKETIKGKARGEGKYIRQTGGHGQYGHVVLEIEPLPAGKGFEFEDRTTGGIIPKEYYAAITSGIKEAMESGVLAGYPVVDVKAVLVGGSFHEVDSSDIAFKIAGAMAFRDAAEKAKTVLLEPVMRIEITVPVEYFGDVLGDFNSRRGKIESTELRGNQQVIRGLVPLAEMFGYATDLRSITQGRGNYVMQYDHYAQAPQDISKHLMMMRGYGFAV</sequence>
<dbReference type="AlphaFoldDB" id="K4LL14"/>
<accession>K4LL14</accession>
<dbReference type="SUPFAM" id="SSF50447">
    <property type="entry name" value="Translation proteins"/>
    <property type="match status" value="1"/>
</dbReference>
<reference evidence="9 10" key="1">
    <citation type="journal article" date="2012" name="BMC Genomics">
        <title>Genome-guided analysis of physiological and morphological traits of the fermentative acetate oxidizer Thermacetogenium phaeum.</title>
        <authorList>
            <person name="Oehler D."/>
            <person name="Poehlein A."/>
            <person name="Leimbach A."/>
            <person name="Muller N."/>
            <person name="Daniel R."/>
            <person name="Gottschalk G."/>
            <person name="Schink B."/>
        </authorList>
    </citation>
    <scope>NUCLEOTIDE SEQUENCE [LARGE SCALE GENOMIC DNA]</scope>
    <source>
        <strain evidence="10">ATCC BAA-254 / DSM 26808 / PB</strain>
    </source>
</reference>
<dbReference type="CDD" id="cd01886">
    <property type="entry name" value="EF-G"/>
    <property type="match status" value="1"/>
</dbReference>
<dbReference type="InterPro" id="IPR047872">
    <property type="entry name" value="EFG_IV"/>
</dbReference>
<dbReference type="OrthoDB" id="9804431at2"/>
<dbReference type="FunFam" id="2.40.30.10:FF:000006">
    <property type="entry name" value="Elongation factor G"/>
    <property type="match status" value="1"/>
</dbReference>
<evidence type="ECO:0000256" key="2">
    <source>
        <dbReference type="ARBA" id="ARBA00017872"/>
    </source>
</evidence>
<dbReference type="STRING" id="1089553.Tph_c25880"/>
<dbReference type="NCBIfam" id="TIGR00484">
    <property type="entry name" value="EF-G"/>
    <property type="match status" value="1"/>
</dbReference>
<dbReference type="CDD" id="cd16262">
    <property type="entry name" value="EFG_III"/>
    <property type="match status" value="1"/>
</dbReference>
<dbReference type="SUPFAM" id="SSF54980">
    <property type="entry name" value="EF-G C-terminal domain-like"/>
    <property type="match status" value="2"/>
</dbReference>
<dbReference type="Pfam" id="PF00009">
    <property type="entry name" value="GTP_EFTU"/>
    <property type="match status" value="1"/>
</dbReference>
<dbReference type="Gene3D" id="2.40.30.10">
    <property type="entry name" value="Translation factors"/>
    <property type="match status" value="1"/>
</dbReference>
<feature type="binding site" evidence="7">
    <location>
        <begin position="17"/>
        <end position="24"/>
    </location>
    <ligand>
        <name>GTP</name>
        <dbReference type="ChEBI" id="CHEBI:37565"/>
    </ligand>
</feature>
<feature type="binding site" evidence="7">
    <location>
        <begin position="135"/>
        <end position="138"/>
    </location>
    <ligand>
        <name>GTP</name>
        <dbReference type="ChEBI" id="CHEBI:37565"/>
    </ligand>
</feature>
<keyword evidence="6 7" id="KW-0342">GTP-binding</keyword>
<dbReference type="CDD" id="cd01434">
    <property type="entry name" value="EFG_mtEFG1_IV"/>
    <property type="match status" value="1"/>
</dbReference>
<dbReference type="PRINTS" id="PR00315">
    <property type="entry name" value="ELONGATNFCT"/>
</dbReference>
<keyword evidence="5 7" id="KW-0648">Protein biosynthesis</keyword>
<dbReference type="PANTHER" id="PTHR43261">
    <property type="entry name" value="TRANSLATION ELONGATION FACTOR G-RELATED"/>
    <property type="match status" value="1"/>
</dbReference>
<dbReference type="SUPFAM" id="SSF52540">
    <property type="entry name" value="P-loop containing nucleoside triphosphate hydrolases"/>
    <property type="match status" value="1"/>
</dbReference>
<feature type="binding site" evidence="7">
    <location>
        <begin position="81"/>
        <end position="85"/>
    </location>
    <ligand>
        <name>GTP</name>
        <dbReference type="ChEBI" id="CHEBI:37565"/>
    </ligand>
</feature>
<dbReference type="InterPro" id="IPR041095">
    <property type="entry name" value="EFG_II"/>
</dbReference>
<dbReference type="InterPro" id="IPR027417">
    <property type="entry name" value="P-loop_NTPase"/>
</dbReference>
<dbReference type="Proteomes" id="UP000000467">
    <property type="component" value="Chromosome"/>
</dbReference>
<dbReference type="InterPro" id="IPR004161">
    <property type="entry name" value="EFTu-like_2"/>
</dbReference>
<dbReference type="GO" id="GO:0003746">
    <property type="term" value="F:translation elongation factor activity"/>
    <property type="evidence" value="ECO:0007669"/>
    <property type="project" value="UniProtKB-UniRule"/>
</dbReference>
<dbReference type="HOGENOM" id="CLU_002794_4_1_9"/>
<dbReference type="PROSITE" id="PS00301">
    <property type="entry name" value="G_TR_1"/>
    <property type="match status" value="1"/>
</dbReference>
<dbReference type="Gene3D" id="3.30.230.10">
    <property type="match status" value="1"/>
</dbReference>
<dbReference type="InterPro" id="IPR009000">
    <property type="entry name" value="Transl_B-barrel_sf"/>
</dbReference>
<evidence type="ECO:0000256" key="6">
    <source>
        <dbReference type="ARBA" id="ARBA00023134"/>
    </source>
</evidence>
<dbReference type="GO" id="GO:0003924">
    <property type="term" value="F:GTPase activity"/>
    <property type="evidence" value="ECO:0007669"/>
    <property type="project" value="InterPro"/>
</dbReference>
<name>K4LL14_THEPS</name>
<dbReference type="HAMAP" id="MF_00054_B">
    <property type="entry name" value="EF_G_EF_2_B"/>
    <property type="match status" value="1"/>
</dbReference>
<proteinExistence type="inferred from homology"/>
<comment type="subcellular location">
    <subcellularLocation>
        <location evidence="7">Cytoplasm</location>
    </subcellularLocation>
</comment>
<dbReference type="InterPro" id="IPR035649">
    <property type="entry name" value="EFG_V"/>
</dbReference>
<keyword evidence="7" id="KW-0963">Cytoplasm</keyword>
<dbReference type="NCBIfam" id="NF009381">
    <property type="entry name" value="PRK12740.1-5"/>
    <property type="match status" value="1"/>
</dbReference>
<organism evidence="9 10">
    <name type="scientific">Thermacetogenium phaeum (strain ATCC BAA-254 / DSM 26808 / PB)</name>
    <dbReference type="NCBI Taxonomy" id="1089553"/>
    <lineage>
        <taxon>Bacteria</taxon>
        <taxon>Bacillati</taxon>
        <taxon>Bacillota</taxon>
        <taxon>Clostridia</taxon>
        <taxon>Thermoanaerobacterales</taxon>
        <taxon>Thermoanaerobacteraceae</taxon>
        <taxon>Thermacetogenium</taxon>
    </lineage>
</organism>
<dbReference type="FunFam" id="3.30.70.240:FF:000001">
    <property type="entry name" value="Elongation factor G"/>
    <property type="match status" value="1"/>
</dbReference>
<dbReference type="SMART" id="SM00838">
    <property type="entry name" value="EFG_C"/>
    <property type="match status" value="1"/>
</dbReference>
<dbReference type="SMART" id="SM00889">
    <property type="entry name" value="EFG_IV"/>
    <property type="match status" value="1"/>
</dbReference>
<evidence type="ECO:0000256" key="1">
    <source>
        <dbReference type="ARBA" id="ARBA00005870"/>
    </source>
</evidence>
<dbReference type="SUPFAM" id="SSF54211">
    <property type="entry name" value="Ribosomal protein S5 domain 2-like"/>
    <property type="match status" value="1"/>
</dbReference>
<comment type="function">
    <text evidence="7">Catalyzes the GTP-dependent ribosomal translocation step during translation elongation. During this step, the ribosome changes from the pre-translocational (PRE) to the post-translocational (POST) state as the newly formed A-site-bound peptidyl-tRNA and P-site-bound deacylated tRNA move to the P and E sites, respectively. Catalyzes the coordinated movement of the two tRNA molecules, the mRNA and conformational changes in the ribosome.</text>
</comment>
<dbReference type="InterPro" id="IPR020568">
    <property type="entry name" value="Ribosomal_Su5_D2-typ_SF"/>
</dbReference>
<dbReference type="InterPro" id="IPR000795">
    <property type="entry name" value="T_Tr_GTP-bd_dom"/>
</dbReference>
<dbReference type="Gene3D" id="3.40.50.300">
    <property type="entry name" value="P-loop containing nucleotide triphosphate hydrolases"/>
    <property type="match status" value="1"/>
</dbReference>
<dbReference type="GO" id="GO:0032790">
    <property type="term" value="P:ribosome disassembly"/>
    <property type="evidence" value="ECO:0007669"/>
    <property type="project" value="TreeGrafter"/>
</dbReference>
<protein>
    <recommendedName>
        <fullName evidence="2 7">Elongation factor G</fullName>
        <shortName evidence="7">EF-G</shortName>
    </recommendedName>
</protein>
<dbReference type="PANTHER" id="PTHR43261:SF1">
    <property type="entry name" value="RIBOSOME-RELEASING FACTOR 2, MITOCHONDRIAL"/>
    <property type="match status" value="1"/>
</dbReference>
<keyword evidence="3 7" id="KW-0547">Nucleotide-binding</keyword>
<dbReference type="InterPro" id="IPR004540">
    <property type="entry name" value="Transl_elong_EFG/EF2"/>
</dbReference>
<evidence type="ECO:0000256" key="7">
    <source>
        <dbReference type="HAMAP-Rule" id="MF_00054"/>
    </source>
</evidence>
<dbReference type="EMBL" id="CP003732">
    <property type="protein sequence ID" value="AFV12762.1"/>
    <property type="molecule type" value="Genomic_DNA"/>
</dbReference>
<dbReference type="FunFam" id="3.40.50.300:FF:000029">
    <property type="entry name" value="Elongation factor G"/>
    <property type="match status" value="1"/>
</dbReference>
<dbReference type="Pfam" id="PF00679">
    <property type="entry name" value="EFG_C"/>
    <property type="match status" value="1"/>
</dbReference>
<dbReference type="NCBIfam" id="TIGR00231">
    <property type="entry name" value="small_GTP"/>
    <property type="match status" value="1"/>
</dbReference>
<dbReference type="NCBIfam" id="NF009379">
    <property type="entry name" value="PRK12740.1-3"/>
    <property type="match status" value="1"/>
</dbReference>
<dbReference type="InterPro" id="IPR009022">
    <property type="entry name" value="EFG_III"/>
</dbReference>